<gene>
    <name evidence="2" type="ORF">TL10_13940</name>
</gene>
<dbReference type="STRING" id="280871.TL10_13940"/>
<organism evidence="2 3">
    <name type="scientific">Mycolicibacterium llatzerense</name>
    <dbReference type="NCBI Taxonomy" id="280871"/>
    <lineage>
        <taxon>Bacteria</taxon>
        <taxon>Bacillati</taxon>
        <taxon>Actinomycetota</taxon>
        <taxon>Actinomycetes</taxon>
        <taxon>Mycobacteriales</taxon>
        <taxon>Mycobacteriaceae</taxon>
        <taxon>Mycolicibacterium</taxon>
    </lineage>
</organism>
<evidence type="ECO:0000259" key="1">
    <source>
        <dbReference type="Pfam" id="PF13581"/>
    </source>
</evidence>
<dbReference type="InterPro" id="IPR003594">
    <property type="entry name" value="HATPase_dom"/>
</dbReference>
<protein>
    <recommendedName>
        <fullName evidence="1">Histidine kinase/HSP90-like ATPase domain-containing protein</fullName>
    </recommendedName>
</protein>
<name>A0A0D1LDD1_9MYCO</name>
<evidence type="ECO:0000313" key="3">
    <source>
        <dbReference type="Proteomes" id="UP000032221"/>
    </source>
</evidence>
<sequence length="136" mass="14400">MGDRSVELTVAATLENLAVLRTLVAAVAAFEDLDLDAVADLRLAVDEACTRLVHSAMPGSKLRVVVDPSEEALVIQASARCNVENAQTPVVEPGSFSWHVLSSLTDEVSTFAAGDVTDGIQVRGISLTARRVSLLR</sequence>
<accession>A0A0D1LDD1</accession>
<dbReference type="InterPro" id="IPR036890">
    <property type="entry name" value="HATPase_C_sf"/>
</dbReference>
<comment type="caution">
    <text evidence="2">The sequence shown here is derived from an EMBL/GenBank/DDBJ whole genome shotgun (WGS) entry which is preliminary data.</text>
</comment>
<evidence type="ECO:0000313" key="2">
    <source>
        <dbReference type="EMBL" id="KIU16357.1"/>
    </source>
</evidence>
<keyword evidence="3" id="KW-1185">Reference proteome</keyword>
<dbReference type="Pfam" id="PF13581">
    <property type="entry name" value="HATPase_c_2"/>
    <property type="match status" value="1"/>
</dbReference>
<feature type="domain" description="Histidine kinase/HSP90-like ATPase" evidence="1">
    <location>
        <begin position="11"/>
        <end position="108"/>
    </location>
</feature>
<dbReference type="EMBL" id="JXST01000018">
    <property type="protein sequence ID" value="KIU16357.1"/>
    <property type="molecule type" value="Genomic_DNA"/>
</dbReference>
<dbReference type="PATRIC" id="fig|280871.6.peg.2892"/>
<reference evidence="2 3" key="1">
    <citation type="submission" date="2015-01" db="EMBL/GenBank/DDBJ databases">
        <title>Genome sequence of Mycobacterium llatzerense and Mycobacterium immunogenum recovered from brain abscess.</title>
        <authorList>
            <person name="Greninger A.L."/>
            <person name="Langelier C."/>
            <person name="Cunningham G."/>
            <person name="Chiu C.Y."/>
            <person name="Miller S."/>
        </authorList>
    </citation>
    <scope>NUCLEOTIDE SEQUENCE [LARGE SCALE GENOMIC DNA]</scope>
    <source>
        <strain evidence="2 3">CLUC14</strain>
    </source>
</reference>
<dbReference type="AlphaFoldDB" id="A0A0D1LDD1"/>
<dbReference type="Proteomes" id="UP000032221">
    <property type="component" value="Unassembled WGS sequence"/>
</dbReference>
<proteinExistence type="predicted"/>
<dbReference type="Gene3D" id="3.30.565.10">
    <property type="entry name" value="Histidine kinase-like ATPase, C-terminal domain"/>
    <property type="match status" value="1"/>
</dbReference>